<feature type="compositionally biased region" description="Basic residues" evidence="1">
    <location>
        <begin position="92"/>
        <end position="101"/>
    </location>
</feature>
<name>A0A194UMY1_CYTMA</name>
<protein>
    <submittedName>
        <fullName evidence="2">Uncharacterized protein</fullName>
    </submittedName>
</protein>
<evidence type="ECO:0000256" key="1">
    <source>
        <dbReference type="SAM" id="MobiDB-lite"/>
    </source>
</evidence>
<evidence type="ECO:0000313" key="2">
    <source>
        <dbReference type="EMBL" id="KUI53011.1"/>
    </source>
</evidence>
<gene>
    <name evidence="2" type="ORF">VP1G_10550</name>
</gene>
<evidence type="ECO:0000313" key="3">
    <source>
        <dbReference type="Proteomes" id="UP000078576"/>
    </source>
</evidence>
<sequence length="101" mass="11417">MPEARAAKKLERFGININFEVTDEEVRSRAAELEPSESESDTWSRRSSENPAERPAENPAGSRTGSPRGSPPRGLKRRLKAKCKAKVDKLKSKFNRHKPWS</sequence>
<keyword evidence="3" id="KW-1185">Reference proteome</keyword>
<feature type="compositionally biased region" description="Basic and acidic residues" evidence="1">
    <location>
        <begin position="42"/>
        <end position="56"/>
    </location>
</feature>
<proteinExistence type="predicted"/>
<dbReference type="AlphaFoldDB" id="A0A194UMY1"/>
<dbReference type="EMBL" id="KN714667">
    <property type="protein sequence ID" value="KUI53011.1"/>
    <property type="molecule type" value="Genomic_DNA"/>
</dbReference>
<organism evidence="2 3">
    <name type="scientific">Cytospora mali</name>
    <name type="common">Apple Valsa canker fungus</name>
    <name type="synonym">Valsa mali</name>
    <dbReference type="NCBI Taxonomy" id="578113"/>
    <lineage>
        <taxon>Eukaryota</taxon>
        <taxon>Fungi</taxon>
        <taxon>Dikarya</taxon>
        <taxon>Ascomycota</taxon>
        <taxon>Pezizomycotina</taxon>
        <taxon>Sordariomycetes</taxon>
        <taxon>Sordariomycetidae</taxon>
        <taxon>Diaporthales</taxon>
        <taxon>Cytosporaceae</taxon>
        <taxon>Cytospora</taxon>
    </lineage>
</organism>
<feature type="region of interest" description="Disordered" evidence="1">
    <location>
        <begin position="25"/>
        <end position="101"/>
    </location>
</feature>
<accession>A0A194UMY1</accession>
<feature type="compositionally biased region" description="Basic residues" evidence="1">
    <location>
        <begin position="74"/>
        <end position="84"/>
    </location>
</feature>
<reference evidence="3" key="1">
    <citation type="submission" date="2014-12" db="EMBL/GenBank/DDBJ databases">
        <title>Genome Sequence of Valsa Canker Pathogens Uncovers a Specific Adaption of Colonization on Woody Bark.</title>
        <authorList>
            <person name="Yin Z."/>
            <person name="Liu H."/>
            <person name="Gao X."/>
            <person name="Li Z."/>
            <person name="Song N."/>
            <person name="Ke X."/>
            <person name="Dai Q."/>
            <person name="Wu Y."/>
            <person name="Sun Y."/>
            <person name="Xu J.-R."/>
            <person name="Kang Z.K."/>
            <person name="Wang L."/>
            <person name="Huang L."/>
        </authorList>
    </citation>
    <scope>NUCLEOTIDE SEQUENCE [LARGE SCALE GENOMIC DNA]</scope>
    <source>
        <strain evidence="3">SXYL134</strain>
    </source>
</reference>
<dbReference type="Proteomes" id="UP000078576">
    <property type="component" value="Unassembled WGS sequence"/>
</dbReference>